<proteinExistence type="predicted"/>
<feature type="region of interest" description="Disordered" evidence="1">
    <location>
        <begin position="193"/>
        <end position="223"/>
    </location>
</feature>
<dbReference type="EMBL" id="KZ819673">
    <property type="protein sequence ID" value="PWN26075.1"/>
    <property type="molecule type" value="Genomic_DNA"/>
</dbReference>
<feature type="region of interest" description="Disordered" evidence="1">
    <location>
        <begin position="1"/>
        <end position="47"/>
    </location>
</feature>
<sequence>MEAGTSSSSPSSSSLSFVPRRVAGTKRRGTGLASKSRPPPPAVAAPGDVDVDFPSHVLLHATLSLNLPTAVVKDSQRLAKQIDRFVRRRLERIAPRSVDYVAVRRLTRSEEIDERGQDGDNSTAKMTVECNIRCSSPLAARALIDKHEHSQKAEPPADHLHRHRRTPAAGLTALRPLTPSEQKAVWRYEVPSKVKSRARRRVSRRLKQEKEERGDAAAVTDVR</sequence>
<feature type="compositionally biased region" description="Low complexity" evidence="1">
    <location>
        <begin position="1"/>
        <end position="16"/>
    </location>
</feature>
<dbReference type="RefSeq" id="XP_025360687.1">
    <property type="nucleotide sequence ID" value="XM_025509696.1"/>
</dbReference>
<feature type="compositionally biased region" description="Basic and acidic residues" evidence="1">
    <location>
        <begin position="206"/>
        <end position="215"/>
    </location>
</feature>
<feature type="compositionally biased region" description="Basic residues" evidence="1">
    <location>
        <begin position="194"/>
        <end position="205"/>
    </location>
</feature>
<organism evidence="2 3">
    <name type="scientific">Jaminaea rosea</name>
    <dbReference type="NCBI Taxonomy" id="1569628"/>
    <lineage>
        <taxon>Eukaryota</taxon>
        <taxon>Fungi</taxon>
        <taxon>Dikarya</taxon>
        <taxon>Basidiomycota</taxon>
        <taxon>Ustilaginomycotina</taxon>
        <taxon>Exobasidiomycetes</taxon>
        <taxon>Microstromatales</taxon>
        <taxon>Microstromatales incertae sedis</taxon>
        <taxon>Jaminaea</taxon>
    </lineage>
</organism>
<gene>
    <name evidence="2" type="ORF">BDZ90DRAFT_58253</name>
</gene>
<evidence type="ECO:0000313" key="2">
    <source>
        <dbReference type="EMBL" id="PWN26075.1"/>
    </source>
</evidence>
<keyword evidence="3" id="KW-1185">Reference proteome</keyword>
<dbReference type="GeneID" id="37031519"/>
<protein>
    <submittedName>
        <fullName evidence="2">Uncharacterized protein</fullName>
    </submittedName>
</protein>
<name>A0A316USG5_9BASI</name>
<dbReference type="AlphaFoldDB" id="A0A316USG5"/>
<evidence type="ECO:0000313" key="3">
    <source>
        <dbReference type="Proteomes" id="UP000245884"/>
    </source>
</evidence>
<accession>A0A316USG5</accession>
<dbReference type="Proteomes" id="UP000245884">
    <property type="component" value="Unassembled WGS sequence"/>
</dbReference>
<reference evidence="2 3" key="1">
    <citation type="journal article" date="2018" name="Mol. Biol. Evol.">
        <title>Broad Genomic Sampling Reveals a Smut Pathogenic Ancestry of the Fungal Clade Ustilaginomycotina.</title>
        <authorList>
            <person name="Kijpornyongpan T."/>
            <person name="Mondo S.J."/>
            <person name="Barry K."/>
            <person name="Sandor L."/>
            <person name="Lee J."/>
            <person name="Lipzen A."/>
            <person name="Pangilinan J."/>
            <person name="LaButti K."/>
            <person name="Hainaut M."/>
            <person name="Henrissat B."/>
            <person name="Grigoriev I.V."/>
            <person name="Spatafora J.W."/>
            <person name="Aime M.C."/>
        </authorList>
    </citation>
    <scope>NUCLEOTIDE SEQUENCE [LARGE SCALE GENOMIC DNA]</scope>
    <source>
        <strain evidence="2 3">MCA 5214</strain>
    </source>
</reference>
<evidence type="ECO:0000256" key="1">
    <source>
        <dbReference type="SAM" id="MobiDB-lite"/>
    </source>
</evidence>